<geneLocation type="plasmid" evidence="7 8">
    <name>unnamed5</name>
</geneLocation>
<dbReference type="EMBL" id="CP026314">
    <property type="protein sequence ID" value="AUV84715.1"/>
    <property type="molecule type" value="Genomic_DNA"/>
</dbReference>
<dbReference type="Proteomes" id="UP000236584">
    <property type="component" value="Plasmid unnamed5"/>
</dbReference>
<dbReference type="Gene3D" id="1.10.8.60">
    <property type="match status" value="1"/>
</dbReference>
<evidence type="ECO:0000256" key="2">
    <source>
        <dbReference type="ARBA" id="ARBA00022705"/>
    </source>
</evidence>
<dbReference type="SMART" id="SM00382">
    <property type="entry name" value="AAA"/>
    <property type="match status" value="1"/>
</dbReference>
<keyword evidence="4" id="KW-0067">ATP-binding</keyword>
<dbReference type="PANTHER" id="PTHR10763:SF22">
    <property type="entry name" value="ORC1-TYPE DNA REPLICATION PROTEIN"/>
    <property type="match status" value="1"/>
</dbReference>
<sequence>MIQDARVLKQAYLPQELHHREQYLNMLSVALDPLTDCERGEHVLIDGPSGAGKTTLARFACSRLEESTFGVRIAEANAISHSSPTRYLNALCRDANLALDVSPDSAPVSAYIDRITARDEQLVAIVDEADQMDDSQVWSLLDQPNVTVIAVCIDATDLLAHVDQRVASRLRGTMHLNLSGYTSAQLEDILRGRIQHGLAPGSVAIEATETIADRAAGDARFAIAMLRSAVRQADARGETVTAELVEETTDHARQGLRDRVVEQLGSHQRVLWHIIDEEGSVRAEALHNEYERRVSEPKSKRMRRNYLRSLEQYGLIQGKGTGRATRYNRGDEGTTATAGN</sequence>
<dbReference type="AlphaFoldDB" id="A0A2I8VS31"/>
<dbReference type="InterPro" id="IPR050311">
    <property type="entry name" value="ORC1/CDC6"/>
</dbReference>
<evidence type="ECO:0000256" key="1">
    <source>
        <dbReference type="ARBA" id="ARBA00006184"/>
    </source>
</evidence>
<dbReference type="KEGG" id="srub:C2R22_24615"/>
<accession>A0A2I8VS31</accession>
<dbReference type="GO" id="GO:0016887">
    <property type="term" value="F:ATP hydrolysis activity"/>
    <property type="evidence" value="ECO:0007669"/>
    <property type="project" value="InterPro"/>
</dbReference>
<evidence type="ECO:0000256" key="5">
    <source>
        <dbReference type="SAM" id="MobiDB-lite"/>
    </source>
</evidence>
<dbReference type="OrthoDB" id="270161at2157"/>
<dbReference type="InterPro" id="IPR027417">
    <property type="entry name" value="P-loop_NTPase"/>
</dbReference>
<dbReference type="InterPro" id="IPR049945">
    <property type="entry name" value="AAA_22"/>
</dbReference>
<dbReference type="InterPro" id="IPR055237">
    <property type="entry name" value="Cdc6_lid"/>
</dbReference>
<evidence type="ECO:0000259" key="6">
    <source>
        <dbReference type="SMART" id="SM00382"/>
    </source>
</evidence>
<gene>
    <name evidence="7" type="ORF">C2R22_24615</name>
</gene>
<dbReference type="GO" id="GO:0006260">
    <property type="term" value="P:DNA replication"/>
    <property type="evidence" value="ECO:0007669"/>
    <property type="project" value="UniProtKB-KW"/>
</dbReference>
<protein>
    <submittedName>
        <fullName evidence="7">Orc1/cdc6 family replication initiation protein</fullName>
    </submittedName>
</protein>
<keyword evidence="7" id="KW-0614">Plasmid</keyword>
<evidence type="ECO:0000256" key="3">
    <source>
        <dbReference type="ARBA" id="ARBA00022741"/>
    </source>
</evidence>
<dbReference type="Pfam" id="PF13401">
    <property type="entry name" value="AAA_22"/>
    <property type="match status" value="1"/>
</dbReference>
<comment type="similarity">
    <text evidence="1">Belongs to the CDC6/cdc18 family.</text>
</comment>
<organism evidence="7 8">
    <name type="scientific">Salinigranum rubrum</name>
    <dbReference type="NCBI Taxonomy" id="755307"/>
    <lineage>
        <taxon>Archaea</taxon>
        <taxon>Methanobacteriati</taxon>
        <taxon>Methanobacteriota</taxon>
        <taxon>Stenosarchaea group</taxon>
        <taxon>Halobacteria</taxon>
        <taxon>Halobacteriales</taxon>
        <taxon>Haloferacaceae</taxon>
        <taxon>Salinigranum</taxon>
    </lineage>
</organism>
<evidence type="ECO:0000256" key="4">
    <source>
        <dbReference type="ARBA" id="ARBA00022840"/>
    </source>
</evidence>
<dbReference type="GO" id="GO:0005524">
    <property type="term" value="F:ATP binding"/>
    <property type="evidence" value="ECO:0007669"/>
    <property type="project" value="UniProtKB-KW"/>
</dbReference>
<name>A0A2I8VS31_9EURY</name>
<evidence type="ECO:0000313" key="7">
    <source>
        <dbReference type="EMBL" id="AUV84715.1"/>
    </source>
</evidence>
<keyword evidence="2" id="KW-0235">DNA replication</keyword>
<dbReference type="InterPro" id="IPR003593">
    <property type="entry name" value="AAA+_ATPase"/>
</dbReference>
<reference evidence="7 8" key="1">
    <citation type="submission" date="2018-01" db="EMBL/GenBank/DDBJ databases">
        <title>Complete genome sequence of Salinigranum rubrum GX10T, an extremely halophilic archaeon isolated from a marine solar saltern.</title>
        <authorList>
            <person name="Han S."/>
        </authorList>
    </citation>
    <scope>NUCLEOTIDE SEQUENCE [LARGE SCALE GENOMIC DNA]</scope>
    <source>
        <strain evidence="7 8">GX10</strain>
        <plasmid evidence="8">Plasmid unnamed5</plasmid>
    </source>
</reference>
<keyword evidence="3" id="KW-0547">Nucleotide-binding</keyword>
<evidence type="ECO:0000313" key="8">
    <source>
        <dbReference type="Proteomes" id="UP000236584"/>
    </source>
</evidence>
<dbReference type="Pfam" id="PF22703">
    <property type="entry name" value="Cdc6_lid"/>
    <property type="match status" value="1"/>
</dbReference>
<dbReference type="CDD" id="cd00267">
    <property type="entry name" value="ABC_ATPase"/>
    <property type="match status" value="1"/>
</dbReference>
<dbReference type="PANTHER" id="PTHR10763">
    <property type="entry name" value="CELL DIVISION CONTROL PROTEIN 6-RELATED"/>
    <property type="match status" value="1"/>
</dbReference>
<feature type="region of interest" description="Disordered" evidence="5">
    <location>
        <begin position="320"/>
        <end position="340"/>
    </location>
</feature>
<dbReference type="SUPFAM" id="SSF52540">
    <property type="entry name" value="P-loop containing nucleoside triphosphate hydrolases"/>
    <property type="match status" value="1"/>
</dbReference>
<dbReference type="Gene3D" id="3.40.50.300">
    <property type="entry name" value="P-loop containing nucleotide triphosphate hydrolases"/>
    <property type="match status" value="1"/>
</dbReference>
<dbReference type="RefSeq" id="WP_103428393.1">
    <property type="nucleotide sequence ID" value="NZ_CP026314.1"/>
</dbReference>
<keyword evidence="8" id="KW-1185">Reference proteome</keyword>
<proteinExistence type="inferred from homology"/>
<feature type="domain" description="AAA+ ATPase" evidence="6">
    <location>
        <begin position="39"/>
        <end position="200"/>
    </location>
</feature>
<dbReference type="GeneID" id="35595349"/>